<dbReference type="AlphaFoldDB" id="A0A6A4SYE7"/>
<dbReference type="EC" id="3.4.19.12" evidence="4"/>
<keyword evidence="8" id="KW-0378">Hydrolase</keyword>
<reference evidence="13 14" key="1">
    <citation type="submission" date="2019-06" db="EMBL/GenBank/DDBJ databases">
        <title>Draft genomes of female and male turbot (Scophthalmus maximus).</title>
        <authorList>
            <person name="Xu H."/>
            <person name="Xu X.-W."/>
            <person name="Shao C."/>
            <person name="Chen S."/>
        </authorList>
    </citation>
    <scope>NUCLEOTIDE SEQUENCE [LARGE SCALE GENOMIC DNA]</scope>
    <source>
        <strain evidence="13">Ysfricsl-2016a</strain>
        <tissue evidence="13">Blood</tissue>
    </source>
</reference>
<evidence type="ECO:0000256" key="2">
    <source>
        <dbReference type="ARBA" id="ARBA00004123"/>
    </source>
</evidence>
<dbReference type="GO" id="GO:0016579">
    <property type="term" value="P:protein deubiquitination"/>
    <property type="evidence" value="ECO:0007669"/>
    <property type="project" value="InterPro"/>
</dbReference>
<dbReference type="SUPFAM" id="SSF143791">
    <property type="entry name" value="DUSP-like"/>
    <property type="match status" value="1"/>
</dbReference>
<evidence type="ECO:0000313" key="13">
    <source>
        <dbReference type="EMBL" id="KAF0036041.1"/>
    </source>
</evidence>
<dbReference type="GO" id="GO:0006508">
    <property type="term" value="P:proteolysis"/>
    <property type="evidence" value="ECO:0007669"/>
    <property type="project" value="UniProtKB-KW"/>
</dbReference>
<gene>
    <name evidence="13" type="ORF">F2P81_011353</name>
</gene>
<dbReference type="InterPro" id="IPR050185">
    <property type="entry name" value="Ub_carboxyl-term_hydrolase"/>
</dbReference>
<keyword evidence="9" id="KW-0788">Thiol protease</keyword>
<dbReference type="Pfam" id="PF14836">
    <property type="entry name" value="Ubiquitin_3"/>
    <property type="match status" value="1"/>
</dbReference>
<proteinExistence type="predicted"/>
<dbReference type="InterPro" id="IPR001394">
    <property type="entry name" value="Peptidase_C19_UCH"/>
</dbReference>
<dbReference type="Proteomes" id="UP000438429">
    <property type="component" value="Unassembled WGS sequence"/>
</dbReference>
<dbReference type="InterPro" id="IPR035927">
    <property type="entry name" value="DUSP-like_sf"/>
</dbReference>
<dbReference type="Gene3D" id="3.10.20.90">
    <property type="entry name" value="Phosphatidylinositol 3-kinase Catalytic Subunit, Chain A, domain 1"/>
    <property type="match status" value="1"/>
</dbReference>
<dbReference type="GO" id="GO:0004843">
    <property type="term" value="F:cysteine-type deubiquitinase activity"/>
    <property type="evidence" value="ECO:0007669"/>
    <property type="project" value="UniProtKB-EC"/>
</dbReference>
<organism evidence="13 14">
    <name type="scientific">Scophthalmus maximus</name>
    <name type="common">Turbot</name>
    <name type="synonym">Psetta maxima</name>
    <dbReference type="NCBI Taxonomy" id="52904"/>
    <lineage>
        <taxon>Eukaryota</taxon>
        <taxon>Metazoa</taxon>
        <taxon>Chordata</taxon>
        <taxon>Craniata</taxon>
        <taxon>Vertebrata</taxon>
        <taxon>Euteleostomi</taxon>
        <taxon>Actinopterygii</taxon>
        <taxon>Neopterygii</taxon>
        <taxon>Teleostei</taxon>
        <taxon>Neoteleostei</taxon>
        <taxon>Acanthomorphata</taxon>
        <taxon>Carangaria</taxon>
        <taxon>Pleuronectiformes</taxon>
        <taxon>Pleuronectoidei</taxon>
        <taxon>Scophthalmidae</taxon>
        <taxon>Scophthalmus</taxon>
    </lineage>
</organism>
<evidence type="ECO:0000313" key="14">
    <source>
        <dbReference type="Proteomes" id="UP000438429"/>
    </source>
</evidence>
<evidence type="ECO:0000256" key="7">
    <source>
        <dbReference type="ARBA" id="ARBA00022786"/>
    </source>
</evidence>
<dbReference type="PANTHER" id="PTHR21646:SF29">
    <property type="entry name" value="UBIQUITIN CARBOXYL-TERMINAL HYDROLASE 11"/>
    <property type="match status" value="1"/>
</dbReference>
<dbReference type="GO" id="GO:0005634">
    <property type="term" value="C:nucleus"/>
    <property type="evidence" value="ECO:0007669"/>
    <property type="project" value="UniProtKB-SubCell"/>
</dbReference>
<evidence type="ECO:0000259" key="12">
    <source>
        <dbReference type="PROSITE" id="PS51283"/>
    </source>
</evidence>
<dbReference type="GO" id="GO:0005737">
    <property type="term" value="C:cytoplasm"/>
    <property type="evidence" value="ECO:0007669"/>
    <property type="project" value="UniProtKB-SubCell"/>
</dbReference>
<dbReference type="InterPro" id="IPR028135">
    <property type="entry name" value="Ub_USP-typ"/>
</dbReference>
<dbReference type="PANTHER" id="PTHR21646">
    <property type="entry name" value="UBIQUITIN CARBOXYL-TERMINAL HYDROLASE"/>
    <property type="match status" value="1"/>
</dbReference>
<keyword evidence="5" id="KW-0963">Cytoplasm</keyword>
<evidence type="ECO:0000259" key="11">
    <source>
        <dbReference type="PROSITE" id="PS50235"/>
    </source>
</evidence>
<evidence type="ECO:0000256" key="4">
    <source>
        <dbReference type="ARBA" id="ARBA00012759"/>
    </source>
</evidence>
<dbReference type="InterPro" id="IPR038765">
    <property type="entry name" value="Papain-like_cys_pep_sf"/>
</dbReference>
<evidence type="ECO:0000256" key="3">
    <source>
        <dbReference type="ARBA" id="ARBA00004496"/>
    </source>
</evidence>
<dbReference type="Gene3D" id="3.30.2230.10">
    <property type="entry name" value="DUSP-like"/>
    <property type="match status" value="1"/>
</dbReference>
<evidence type="ECO:0000256" key="10">
    <source>
        <dbReference type="ARBA" id="ARBA00023242"/>
    </source>
</evidence>
<accession>A0A6A4SYE7</accession>
<dbReference type="Gene3D" id="3.90.70.10">
    <property type="entry name" value="Cysteine proteinases"/>
    <property type="match status" value="1"/>
</dbReference>
<protein>
    <recommendedName>
        <fullName evidence="4">ubiquitinyl hydrolase 1</fullName>
        <ecNumber evidence="4">3.4.19.12</ecNumber>
    </recommendedName>
</protein>
<comment type="catalytic activity">
    <reaction evidence="1">
        <text>Thiol-dependent hydrolysis of ester, thioester, amide, peptide and isopeptide bonds formed by the C-terminal Gly of ubiquitin (a 76-residue protein attached to proteins as an intracellular targeting signal).</text>
        <dbReference type="EC" id="3.4.19.12"/>
    </reaction>
</comment>
<dbReference type="EMBL" id="VEVO01000010">
    <property type="protein sequence ID" value="KAF0036041.1"/>
    <property type="molecule type" value="Genomic_DNA"/>
</dbReference>
<feature type="domain" description="DUSP" evidence="12">
    <location>
        <begin position="1"/>
        <end position="74"/>
    </location>
</feature>
<dbReference type="InterPro" id="IPR006615">
    <property type="entry name" value="Pept_C19_DUSP"/>
</dbReference>
<comment type="subcellular location">
    <subcellularLocation>
        <location evidence="3">Cytoplasm</location>
    </subcellularLocation>
    <subcellularLocation>
        <location evidence="2">Nucleus</location>
    </subcellularLocation>
</comment>
<dbReference type="PROSITE" id="PS51283">
    <property type="entry name" value="DUSP"/>
    <property type="match status" value="1"/>
</dbReference>
<dbReference type="Pfam" id="PF00443">
    <property type="entry name" value="UCH"/>
    <property type="match status" value="1"/>
</dbReference>
<feature type="domain" description="USP" evidence="11">
    <location>
        <begin position="198"/>
        <end position="518"/>
    </location>
</feature>
<evidence type="ECO:0000256" key="6">
    <source>
        <dbReference type="ARBA" id="ARBA00022670"/>
    </source>
</evidence>
<evidence type="ECO:0000256" key="1">
    <source>
        <dbReference type="ARBA" id="ARBA00000707"/>
    </source>
</evidence>
<dbReference type="PROSITE" id="PS00972">
    <property type="entry name" value="USP_1"/>
    <property type="match status" value="1"/>
</dbReference>
<evidence type="ECO:0000256" key="9">
    <source>
        <dbReference type="ARBA" id="ARBA00022807"/>
    </source>
</evidence>
<keyword evidence="6" id="KW-0645">Protease</keyword>
<keyword evidence="10" id="KW-0539">Nucleus</keyword>
<name>A0A6A4SYE7_SCOMX</name>
<comment type="caution">
    <text evidence="13">The sequence shown here is derived from an EMBL/GenBank/DDBJ whole genome shotgun (WGS) entry which is preliminary data.</text>
</comment>
<dbReference type="PROSITE" id="PS50235">
    <property type="entry name" value="USP_3"/>
    <property type="match status" value="1"/>
</dbReference>
<keyword evidence="7" id="KW-0833">Ubl conjugation pathway</keyword>
<dbReference type="Pfam" id="PF06337">
    <property type="entry name" value="DUSP"/>
    <property type="match status" value="1"/>
</dbReference>
<dbReference type="SUPFAM" id="SSF54001">
    <property type="entry name" value="Cysteine proteinases"/>
    <property type="match status" value="1"/>
</dbReference>
<dbReference type="FunFam" id="3.90.70.10:FF:000013">
    <property type="entry name" value="ubiquitin carboxyl-terminal hydrolase 15 isoform X1"/>
    <property type="match status" value="1"/>
</dbReference>
<evidence type="ECO:0000256" key="8">
    <source>
        <dbReference type="ARBA" id="ARBA00022801"/>
    </source>
</evidence>
<evidence type="ECO:0000256" key="5">
    <source>
        <dbReference type="ARBA" id="ARBA00022490"/>
    </source>
</evidence>
<sequence>MTANSRCSAAEPPGLETQRREIECLLREYLDSYHLKERLVENEDFVLVPAEAWHRLLTWYGMVDGQPPLERKVVDLPSTLKVEVYPVEIFLCLHSNMENVITAQFSRTDNIQSIQRAMFQALSVPLASECRLWMKSSDSSCERLRNVHVSVLDACLSSGMTVIMETRNADGTWPSSRPQIMRNSVEEPDSYRGQPGVCGLTNLGNTCFMNSALQCLSNTPPLTEYFLLSSYLEELNFTNPLGMKGEIAEAYADVIKQMWSGRHYSVVPRVFKFLGYQQHDSQELLSFLLDGLHEDLNRVKNKEYIELRDADGRPDQEVAEEAWRNHRRRNDSVIVDTFHGLFKSTLICPECHKVSVTFDPFCYLSVPLPVSKERVMEVFFVSLDPYAKPVQHRVVVPKAGKVSDLCSALSEMTNVPPTQMVVADVFNHRFYKIYNADESLSCILDRDDIFVYELNVLDEQQEEQVLLALYLRERSHYRDYGSGSSSYGTSLFGHPLLLGVPRSSCSVEALYDLFLQRLA</sequence>
<dbReference type="InterPro" id="IPR028889">
    <property type="entry name" value="USP"/>
</dbReference>
<dbReference type="InterPro" id="IPR018200">
    <property type="entry name" value="USP_CS"/>
</dbReference>